<keyword evidence="13" id="KW-1185">Reference proteome</keyword>
<feature type="transmembrane region" description="Helical" evidence="9">
    <location>
        <begin position="281"/>
        <end position="299"/>
    </location>
</feature>
<keyword evidence="5" id="KW-0249">Electron transport</keyword>
<dbReference type="InterPro" id="IPR017214">
    <property type="entry name" value="UCP037471"/>
</dbReference>
<dbReference type="PANTHER" id="PTHR23130:SF171">
    <property type="entry name" value="OS01G0895300 PROTEIN"/>
    <property type="match status" value="1"/>
</dbReference>
<evidence type="ECO:0000256" key="1">
    <source>
        <dbReference type="ARBA" id="ARBA00004370"/>
    </source>
</evidence>
<organism evidence="12 13">
    <name type="scientific">Cinchona calisaya</name>
    <dbReference type="NCBI Taxonomy" id="153742"/>
    <lineage>
        <taxon>Eukaryota</taxon>
        <taxon>Viridiplantae</taxon>
        <taxon>Streptophyta</taxon>
        <taxon>Embryophyta</taxon>
        <taxon>Tracheophyta</taxon>
        <taxon>Spermatophyta</taxon>
        <taxon>Magnoliopsida</taxon>
        <taxon>eudicotyledons</taxon>
        <taxon>Gunneridae</taxon>
        <taxon>Pentapetalae</taxon>
        <taxon>asterids</taxon>
        <taxon>lamiids</taxon>
        <taxon>Gentianales</taxon>
        <taxon>Rubiaceae</taxon>
        <taxon>Cinchonoideae</taxon>
        <taxon>Cinchoneae</taxon>
        <taxon>Cinchona</taxon>
    </lineage>
</organism>
<feature type="transmembrane region" description="Helical" evidence="9">
    <location>
        <begin position="216"/>
        <end position="236"/>
    </location>
</feature>
<evidence type="ECO:0000256" key="9">
    <source>
        <dbReference type="SAM" id="Phobius"/>
    </source>
</evidence>
<feature type="transmembrane region" description="Helical" evidence="9">
    <location>
        <begin position="248"/>
        <end position="269"/>
    </location>
</feature>
<comment type="caution">
    <text evidence="12">The sequence shown here is derived from an EMBL/GenBank/DDBJ whole genome shotgun (WGS) entry which is preliminary data.</text>
</comment>
<evidence type="ECO:0000259" key="10">
    <source>
        <dbReference type="PROSITE" id="PS50836"/>
    </source>
</evidence>
<proteinExistence type="predicted"/>
<keyword evidence="3 9" id="KW-0812">Transmembrane</keyword>
<evidence type="ECO:0000256" key="2">
    <source>
        <dbReference type="ARBA" id="ARBA00022448"/>
    </source>
</evidence>
<feature type="transmembrane region" description="Helical" evidence="9">
    <location>
        <begin position="311"/>
        <end position="332"/>
    </location>
</feature>
<evidence type="ECO:0000313" key="12">
    <source>
        <dbReference type="EMBL" id="KAL3531017.1"/>
    </source>
</evidence>
<feature type="binding site" description="axial binding residue" evidence="8">
    <location>
        <position position="214"/>
    </location>
    <ligand>
        <name>heme b</name>
        <dbReference type="ChEBI" id="CHEBI:60344"/>
        <label>1</label>
    </ligand>
    <ligandPart>
        <name>Fe</name>
        <dbReference type="ChEBI" id="CHEBI:18248"/>
    </ligandPart>
</feature>
<evidence type="ECO:0000256" key="3">
    <source>
        <dbReference type="ARBA" id="ARBA00022692"/>
    </source>
</evidence>
<dbReference type="Gene3D" id="1.20.120.1770">
    <property type="match status" value="1"/>
</dbReference>
<gene>
    <name evidence="12" type="ORF">ACH5RR_010339</name>
</gene>
<feature type="binding site" description="axial binding residue" evidence="8">
    <location>
        <position position="247"/>
    </location>
    <ligand>
        <name>heme b</name>
        <dbReference type="ChEBI" id="CHEBI:60344"/>
        <label>1</label>
    </ligand>
    <ligandPart>
        <name>Fe</name>
        <dbReference type="ChEBI" id="CHEBI:18248"/>
    </ligandPart>
</feature>
<evidence type="ECO:0000256" key="5">
    <source>
        <dbReference type="ARBA" id="ARBA00022982"/>
    </source>
</evidence>
<sequence length="371" mass="40845">MKMKKSSMYNIATSIFIFGILFSNVNSQDSCSRDLGLLNSQLPFNTTSFNCNPVWSSQSFILRYMQTAPSEWSFVLSAPNPNSYIGIGFSPDGNMVGSSAIVGWVASDGTANMKRYFLGGQNPNLVIPDEGNLTLGSNSSIIPDNSRIYMAFQLVNTDRPLNQLIYSVGPSGQIPSAPSFRLTQHTDYATTVLNYATGQSQTKNTNTNSLRKTHGILVMLGWGILMVIGVMVARYMRQYDPIWFYSHTAIQSLGFMLGVAGIICGFVLSNRVSTNVDKHKAIGIIVLILGCLQVVAVLVRPGKESKVRKYWNWYHLGVGRSLLILAAVNVFYGIHISNAGTSWNAGYAVVLVILFITALVSELRMRMSMRD</sequence>
<evidence type="ECO:0000256" key="6">
    <source>
        <dbReference type="ARBA" id="ARBA00022989"/>
    </source>
</evidence>
<dbReference type="Pfam" id="PF03188">
    <property type="entry name" value="Cytochrom_B561"/>
    <property type="match status" value="1"/>
</dbReference>
<evidence type="ECO:0000259" key="11">
    <source>
        <dbReference type="PROSITE" id="PS50939"/>
    </source>
</evidence>
<dbReference type="SUPFAM" id="SSF49344">
    <property type="entry name" value="CBD9-like"/>
    <property type="match status" value="1"/>
</dbReference>
<dbReference type="InterPro" id="IPR006593">
    <property type="entry name" value="Cyt_b561/ferric_Rdtase_TM"/>
</dbReference>
<dbReference type="PANTHER" id="PTHR23130">
    <property type="entry name" value="CYTOCHROME B561 AND DOMON DOMAIN-CONTAINING PROTEIN"/>
    <property type="match status" value="1"/>
</dbReference>
<feature type="domain" description="Cytochrome b561" evidence="11">
    <location>
        <begin position="176"/>
        <end position="370"/>
    </location>
</feature>
<evidence type="ECO:0000313" key="13">
    <source>
        <dbReference type="Proteomes" id="UP001630127"/>
    </source>
</evidence>
<feature type="domain" description="DOMON" evidence="10">
    <location>
        <begin position="58"/>
        <end position="172"/>
    </location>
</feature>
<keyword evidence="8" id="KW-0408">Iron</keyword>
<dbReference type="GO" id="GO:0016020">
    <property type="term" value="C:membrane"/>
    <property type="evidence" value="ECO:0007669"/>
    <property type="project" value="UniProtKB-SubCell"/>
</dbReference>
<dbReference type="Proteomes" id="UP001630127">
    <property type="component" value="Unassembled WGS sequence"/>
</dbReference>
<dbReference type="InterPro" id="IPR005018">
    <property type="entry name" value="DOMON_domain"/>
</dbReference>
<evidence type="ECO:0000256" key="8">
    <source>
        <dbReference type="PIRSR" id="PIRSR037471-1"/>
    </source>
</evidence>
<keyword evidence="7 9" id="KW-0472">Membrane</keyword>
<protein>
    <recommendedName>
        <fullName evidence="14">Cytochrome b561 and DOMON domain-containing protein</fullName>
    </recommendedName>
</protein>
<dbReference type="Pfam" id="PF03351">
    <property type="entry name" value="DOMON"/>
    <property type="match status" value="1"/>
</dbReference>
<dbReference type="PROSITE" id="PS50939">
    <property type="entry name" value="CYTOCHROME_B561"/>
    <property type="match status" value="1"/>
</dbReference>
<keyword evidence="2" id="KW-0813">Transport</keyword>
<evidence type="ECO:0008006" key="14">
    <source>
        <dbReference type="Google" id="ProtNLM"/>
    </source>
</evidence>
<dbReference type="CDD" id="cd09631">
    <property type="entry name" value="DOMON_DOH"/>
    <property type="match status" value="1"/>
</dbReference>
<dbReference type="InterPro" id="IPR045266">
    <property type="entry name" value="DOH_DOMON"/>
</dbReference>
<keyword evidence="6 9" id="KW-1133">Transmembrane helix</keyword>
<feature type="binding site" description="axial binding residue" evidence="8">
    <location>
        <position position="315"/>
    </location>
    <ligand>
        <name>heme b</name>
        <dbReference type="ChEBI" id="CHEBI:60344"/>
        <label>1</label>
    </ligand>
    <ligandPart>
        <name>Fe</name>
        <dbReference type="ChEBI" id="CHEBI:18248"/>
    </ligandPart>
</feature>
<dbReference type="CDD" id="cd08760">
    <property type="entry name" value="Cyt_b561_FRRS1_like"/>
    <property type="match status" value="1"/>
</dbReference>
<dbReference type="PROSITE" id="PS50836">
    <property type="entry name" value="DOMON"/>
    <property type="match status" value="1"/>
</dbReference>
<evidence type="ECO:0000256" key="7">
    <source>
        <dbReference type="ARBA" id="ARBA00023136"/>
    </source>
</evidence>
<feature type="transmembrane region" description="Helical" evidence="9">
    <location>
        <begin position="344"/>
        <end position="363"/>
    </location>
</feature>
<reference evidence="12 13" key="1">
    <citation type="submission" date="2024-11" db="EMBL/GenBank/DDBJ databases">
        <title>A near-complete genome assembly of Cinchona calisaya.</title>
        <authorList>
            <person name="Lian D.C."/>
            <person name="Zhao X.W."/>
            <person name="Wei L."/>
        </authorList>
    </citation>
    <scope>NUCLEOTIDE SEQUENCE [LARGE SCALE GENOMIC DNA]</scope>
    <source>
        <tissue evidence="12">Nenye</tissue>
    </source>
</reference>
<evidence type="ECO:0000256" key="4">
    <source>
        <dbReference type="ARBA" id="ARBA00022729"/>
    </source>
</evidence>
<keyword evidence="8" id="KW-0479">Metal-binding</keyword>
<keyword evidence="4" id="KW-0732">Signal</keyword>
<dbReference type="EMBL" id="JBJUIK010000004">
    <property type="protein sequence ID" value="KAL3531017.1"/>
    <property type="molecule type" value="Genomic_DNA"/>
</dbReference>
<feature type="binding site" description="axial binding residue" evidence="8">
    <location>
        <position position="279"/>
    </location>
    <ligand>
        <name>heme b</name>
        <dbReference type="ChEBI" id="CHEBI:60344"/>
        <label>1</label>
    </ligand>
    <ligandPart>
        <name>Fe</name>
        <dbReference type="ChEBI" id="CHEBI:18248"/>
    </ligandPart>
</feature>
<dbReference type="SMART" id="SM00664">
    <property type="entry name" value="DoH"/>
    <property type="match status" value="1"/>
</dbReference>
<dbReference type="SMART" id="SM00665">
    <property type="entry name" value="B561"/>
    <property type="match status" value="1"/>
</dbReference>
<dbReference type="AlphaFoldDB" id="A0ABD3AIN4"/>
<accession>A0ABD3AIN4</accession>
<comment type="subcellular location">
    <subcellularLocation>
        <location evidence="1">Membrane</location>
    </subcellularLocation>
</comment>
<dbReference type="PIRSF" id="PIRSF037471">
    <property type="entry name" value="UCP037471"/>
    <property type="match status" value="1"/>
</dbReference>
<name>A0ABD3AIN4_9GENT</name>